<sequence>GLHFRDEVSSELVSLKPARDKQNADLAVLGQHLHLHAGDAAAPDKTGDELQQRLQAGLATDRKHALHPFVWGRTALSLANHVAALGRFVKHRCSAL</sequence>
<proteinExistence type="predicted"/>
<protein>
    <submittedName>
        <fullName evidence="1">Uncharacterized protein</fullName>
    </submittedName>
</protein>
<gene>
    <name evidence="1" type="ORF">TSPGSL018_25810</name>
</gene>
<evidence type="ECO:0000313" key="1">
    <source>
        <dbReference type="EMBL" id="JAC61593.1"/>
    </source>
</evidence>
<reference evidence="1" key="1">
    <citation type="submission" date="2014-05" db="EMBL/GenBank/DDBJ databases">
        <title>The transcriptome of the halophilic microalga Tetraselmis sp. GSL018 isolated from the Great Salt Lake, Utah.</title>
        <authorList>
            <person name="Jinkerson R.E."/>
            <person name="D'Adamo S."/>
            <person name="Posewitz M.C."/>
        </authorList>
    </citation>
    <scope>NUCLEOTIDE SEQUENCE</scope>
    <source>
        <strain evidence="1">GSL018</strain>
    </source>
</reference>
<name>A0A061QPH8_9CHLO</name>
<feature type="non-terminal residue" evidence="1">
    <location>
        <position position="1"/>
    </location>
</feature>
<organism evidence="1">
    <name type="scientific">Tetraselmis sp. GSL018</name>
    <dbReference type="NCBI Taxonomy" id="582737"/>
    <lineage>
        <taxon>Eukaryota</taxon>
        <taxon>Viridiplantae</taxon>
        <taxon>Chlorophyta</taxon>
        <taxon>core chlorophytes</taxon>
        <taxon>Chlorodendrophyceae</taxon>
        <taxon>Chlorodendrales</taxon>
        <taxon>Chlorodendraceae</taxon>
        <taxon>Tetraselmis</taxon>
    </lineage>
</organism>
<dbReference type="AlphaFoldDB" id="A0A061QPH8"/>
<accession>A0A061QPH8</accession>
<dbReference type="EMBL" id="GBEZ01025501">
    <property type="protein sequence ID" value="JAC61593.1"/>
    <property type="molecule type" value="Transcribed_RNA"/>
</dbReference>